<dbReference type="PANTHER" id="PTHR42885">
    <property type="entry name" value="HISTIDINOL-PHOSPHATE AMINOTRANSFERASE-RELATED"/>
    <property type="match status" value="1"/>
</dbReference>
<dbReference type="PROSITE" id="PS00599">
    <property type="entry name" value="AA_TRANSFER_CLASS_2"/>
    <property type="match status" value="1"/>
</dbReference>
<evidence type="ECO:0000256" key="2">
    <source>
        <dbReference type="ARBA" id="ARBA00005011"/>
    </source>
</evidence>
<evidence type="ECO:0000256" key="8">
    <source>
        <dbReference type="ARBA" id="ARBA00022605"/>
    </source>
</evidence>
<evidence type="ECO:0000256" key="3">
    <source>
        <dbReference type="ARBA" id="ARBA00007970"/>
    </source>
</evidence>
<dbReference type="OrthoDB" id="9813612at2"/>
<dbReference type="SUPFAM" id="SSF53383">
    <property type="entry name" value="PLP-dependent transferases"/>
    <property type="match status" value="1"/>
</dbReference>
<evidence type="ECO:0000256" key="12">
    <source>
        <dbReference type="ARBA" id="ARBA00030262"/>
    </source>
</evidence>
<dbReference type="NCBIfam" id="TIGR01141">
    <property type="entry name" value="hisC"/>
    <property type="match status" value="1"/>
</dbReference>
<keyword evidence="10 14" id="KW-0663">Pyridoxal phosphate</keyword>
<dbReference type="GO" id="GO:0030170">
    <property type="term" value="F:pyridoxal phosphate binding"/>
    <property type="evidence" value="ECO:0007669"/>
    <property type="project" value="InterPro"/>
</dbReference>
<keyword evidence="9 14" id="KW-0808">Transferase</keyword>
<keyword evidence="7 14" id="KW-0032">Aminotransferase</keyword>
<evidence type="ECO:0000256" key="4">
    <source>
        <dbReference type="ARBA" id="ARBA00011738"/>
    </source>
</evidence>
<comment type="cofactor">
    <cofactor evidence="1 14">
        <name>pyridoxal 5'-phosphate</name>
        <dbReference type="ChEBI" id="CHEBI:597326"/>
    </cofactor>
</comment>
<evidence type="ECO:0000256" key="1">
    <source>
        <dbReference type="ARBA" id="ARBA00001933"/>
    </source>
</evidence>
<dbReference type="InterPro" id="IPR001917">
    <property type="entry name" value="Aminotrans_II_pyridoxalP_BS"/>
</dbReference>
<dbReference type="GO" id="GO:0004400">
    <property type="term" value="F:histidinol-phosphate transaminase activity"/>
    <property type="evidence" value="ECO:0007669"/>
    <property type="project" value="UniProtKB-UniRule"/>
</dbReference>
<dbReference type="EC" id="2.6.1.9" evidence="5 14"/>
<dbReference type="HAMAP" id="MF_01023">
    <property type="entry name" value="HisC_aminotrans_2"/>
    <property type="match status" value="1"/>
</dbReference>
<dbReference type="Gene3D" id="3.90.1150.10">
    <property type="entry name" value="Aspartate Aminotransferase, domain 1"/>
    <property type="match status" value="1"/>
</dbReference>
<evidence type="ECO:0000313" key="17">
    <source>
        <dbReference type="Proteomes" id="UP000066321"/>
    </source>
</evidence>
<evidence type="ECO:0000256" key="14">
    <source>
        <dbReference type="HAMAP-Rule" id="MF_01023"/>
    </source>
</evidence>
<comment type="similarity">
    <text evidence="3 14">Belongs to the class-II pyridoxal-phosphate-dependent aminotransferase family. Histidinol-phosphate aminotransferase subfamily.</text>
</comment>
<evidence type="ECO:0000256" key="10">
    <source>
        <dbReference type="ARBA" id="ARBA00022898"/>
    </source>
</evidence>
<dbReference type="KEGG" id="baph:IX46_00520"/>
<protein>
    <recommendedName>
        <fullName evidence="6 14">Histidinol-phosphate aminotransferase</fullName>
        <ecNumber evidence="5 14">2.6.1.9</ecNumber>
    </recommendedName>
    <alternativeName>
        <fullName evidence="12 14">Imidazole acetol-phosphate transaminase</fullName>
    </alternativeName>
</protein>
<dbReference type="InterPro" id="IPR015422">
    <property type="entry name" value="PyrdxlP-dep_Trfase_small"/>
</dbReference>
<comment type="catalytic activity">
    <reaction evidence="13 14">
        <text>L-histidinol phosphate + 2-oxoglutarate = 3-(imidazol-4-yl)-2-oxopropyl phosphate + L-glutamate</text>
        <dbReference type="Rhea" id="RHEA:23744"/>
        <dbReference type="ChEBI" id="CHEBI:16810"/>
        <dbReference type="ChEBI" id="CHEBI:29985"/>
        <dbReference type="ChEBI" id="CHEBI:57766"/>
        <dbReference type="ChEBI" id="CHEBI:57980"/>
        <dbReference type="EC" id="2.6.1.9"/>
    </reaction>
</comment>
<dbReference type="GO" id="GO:0000105">
    <property type="term" value="P:L-histidine biosynthetic process"/>
    <property type="evidence" value="ECO:0007669"/>
    <property type="project" value="UniProtKB-UniRule"/>
</dbReference>
<dbReference type="UniPathway" id="UPA00031">
    <property type="reaction ID" value="UER00012"/>
</dbReference>
<dbReference type="Gene3D" id="3.40.640.10">
    <property type="entry name" value="Type I PLP-dependent aspartate aminotransferase-like (Major domain)"/>
    <property type="match status" value="1"/>
</dbReference>
<dbReference type="InterPro" id="IPR015424">
    <property type="entry name" value="PyrdxlP-dep_Trfase"/>
</dbReference>
<dbReference type="InterPro" id="IPR015421">
    <property type="entry name" value="PyrdxlP-dep_Trfase_major"/>
</dbReference>
<dbReference type="RefSeq" id="WP_053940081.1">
    <property type="nucleotide sequence ID" value="NZ_CP009253.1"/>
</dbReference>
<dbReference type="InterPro" id="IPR005861">
    <property type="entry name" value="HisP_aminotrans"/>
</dbReference>
<evidence type="ECO:0000256" key="11">
    <source>
        <dbReference type="ARBA" id="ARBA00023102"/>
    </source>
</evidence>
<dbReference type="InterPro" id="IPR004839">
    <property type="entry name" value="Aminotransferase_I/II_large"/>
</dbReference>
<feature type="modified residue" description="N6-(pyridoxal phosphate)lysine" evidence="14">
    <location>
        <position position="214"/>
    </location>
</feature>
<evidence type="ECO:0000256" key="13">
    <source>
        <dbReference type="ARBA" id="ARBA00047481"/>
    </source>
</evidence>
<dbReference type="Proteomes" id="UP000066321">
    <property type="component" value="Chromosome"/>
</dbReference>
<dbReference type="AlphaFoldDB" id="A0A0M5K0F9"/>
<dbReference type="STRING" id="1265350.IX46_00520"/>
<comment type="pathway">
    <text evidence="2 14">Amino-acid biosynthesis; L-histidine biosynthesis; L-histidine from 5-phospho-alpha-D-ribose 1-diphosphate: step 7/9.</text>
</comment>
<evidence type="ECO:0000256" key="5">
    <source>
        <dbReference type="ARBA" id="ARBA00012748"/>
    </source>
</evidence>
<sequence length="357" mass="40631">MKDNVIHLVRKNIANLQPYQSARRIGGNGSIWLNANECPISSLFTTNITSFNRYPESQPKNLISSYANYVHLPSDQVLATRGADEGIELLIKAFCNPGNDAIVCCPPTYDMYALNASILNVQVKEIPIFKNTWKIDLKNIQYNLNKVKLIYICNPNNPTGNIISKENIISLLNMTFGSAIVVIDEAYIEFSYKDSMVNYLKCYPHLIILRTLSKAFALAGLRCGFTLANKEIIDILNRIISPYPISTIVADIAVQSLSKDGIKKMQSRVLTLNLNRDWLIRELEKISVVKKIFNSHANYVLVSFHMHKKIFQKLWEKGIILRNQDHKIHLKKCLRISIGSYSECVRLIQEIKILSDI</sequence>
<evidence type="ECO:0000313" key="16">
    <source>
        <dbReference type="EMBL" id="ALD15065.1"/>
    </source>
</evidence>
<name>A0A0M5K0F9_9GAMM</name>
<evidence type="ECO:0000256" key="9">
    <source>
        <dbReference type="ARBA" id="ARBA00022679"/>
    </source>
</evidence>
<gene>
    <name evidence="14" type="primary">hisC</name>
    <name evidence="16" type="ORF">IX46_00520</name>
</gene>
<organism evidence="16 17">
    <name type="scientific">Buchnera aphidicola</name>
    <name type="common">Aphis glycines</name>
    <dbReference type="NCBI Taxonomy" id="1265350"/>
    <lineage>
        <taxon>Bacteria</taxon>
        <taxon>Pseudomonadati</taxon>
        <taxon>Pseudomonadota</taxon>
        <taxon>Gammaproteobacteria</taxon>
        <taxon>Enterobacterales</taxon>
        <taxon>Erwiniaceae</taxon>
        <taxon>Buchnera</taxon>
    </lineage>
</organism>
<dbReference type="Pfam" id="PF00155">
    <property type="entry name" value="Aminotran_1_2"/>
    <property type="match status" value="1"/>
</dbReference>
<dbReference type="CDD" id="cd00609">
    <property type="entry name" value="AAT_like"/>
    <property type="match status" value="1"/>
</dbReference>
<dbReference type="PANTHER" id="PTHR42885:SF2">
    <property type="entry name" value="HISTIDINOL-PHOSPHATE AMINOTRANSFERASE"/>
    <property type="match status" value="1"/>
</dbReference>
<feature type="domain" description="Aminotransferase class I/classII large" evidence="15">
    <location>
        <begin position="49"/>
        <end position="351"/>
    </location>
</feature>
<dbReference type="PATRIC" id="fig|1265350.3.peg.94"/>
<reference evidence="16 17" key="1">
    <citation type="journal article" date="2015" name="J Genomics">
        <title>Whole Genome Sequence of the Soybean Aphid Endosymbiont Buchnera aphidicola and Genetic Differentiation among Biotype-Specific Strains.</title>
        <authorList>
            <person name="Cassone B.J."/>
            <person name="Wenger J.A."/>
            <person name="Michel A.P."/>
        </authorList>
    </citation>
    <scope>NUCLEOTIDE SEQUENCE [LARGE SCALE GENOMIC DNA]</scope>
    <source>
        <strain evidence="16 17">BAg</strain>
    </source>
</reference>
<keyword evidence="8 14" id="KW-0028">Amino-acid biosynthesis</keyword>
<evidence type="ECO:0000256" key="6">
    <source>
        <dbReference type="ARBA" id="ARBA00018048"/>
    </source>
</evidence>
<proteinExistence type="inferred from homology"/>
<evidence type="ECO:0000256" key="7">
    <source>
        <dbReference type="ARBA" id="ARBA00022576"/>
    </source>
</evidence>
<accession>A0A0M5K0F9</accession>
<dbReference type="EMBL" id="CP009253">
    <property type="protein sequence ID" value="ALD15065.1"/>
    <property type="molecule type" value="Genomic_DNA"/>
</dbReference>
<evidence type="ECO:0000259" key="15">
    <source>
        <dbReference type="Pfam" id="PF00155"/>
    </source>
</evidence>
<keyword evidence="11 14" id="KW-0368">Histidine biosynthesis</keyword>
<comment type="subunit">
    <text evidence="4 14">Homodimer.</text>
</comment>